<reference evidence="1" key="1">
    <citation type="submission" date="2023-04" db="EMBL/GenBank/DDBJ databases">
        <title>Draft Genome sequencing of Naganishia species isolated from polar environments using Oxford Nanopore Technology.</title>
        <authorList>
            <person name="Leo P."/>
            <person name="Venkateswaran K."/>
        </authorList>
    </citation>
    <scope>NUCLEOTIDE SEQUENCE</scope>
    <source>
        <strain evidence="1">MNA-CCFEE 5425</strain>
    </source>
</reference>
<dbReference type="Proteomes" id="UP001243375">
    <property type="component" value="Unassembled WGS sequence"/>
</dbReference>
<keyword evidence="2" id="KW-1185">Reference proteome</keyword>
<sequence>MILPSAANRENEGDLHEGFNLGLDPTIAKTMPSFQELERLKKDAKDQAQTKYSNGLEHADNLWPDVAVWDGAGEFIYHSKEMLELGRRMFPLFALALELNEDFFADKTRYPAAIQRLLYYPPLRGEKANVRQPGIGEHTDWEVFTVLRQDTVGGLQVKNLSGTWINAPHIPGTFVINIGDQLARWTIKHIHVWQADHTPSPTAKNPHIQITMSWQAYVDDSMVKTGKIARGAILGVKGGVWATSPGYTLSKPEQDFLVKVAFSQPGEAQAHGIHLAGTKFMCIQADGEQLLGRKQERGVIISKTKQAILIGEYEAGTPAGEANVVISKLADYLRGVGY</sequence>
<evidence type="ECO:0000313" key="1">
    <source>
        <dbReference type="EMBL" id="KAJ9123180.1"/>
    </source>
</evidence>
<evidence type="ECO:0000313" key="2">
    <source>
        <dbReference type="Proteomes" id="UP001243375"/>
    </source>
</evidence>
<gene>
    <name evidence="1" type="ORF">QFC22_001373</name>
</gene>
<dbReference type="EMBL" id="JASBWU010000003">
    <property type="protein sequence ID" value="KAJ9123180.1"/>
    <property type="molecule type" value="Genomic_DNA"/>
</dbReference>
<comment type="caution">
    <text evidence="1">The sequence shown here is derived from an EMBL/GenBank/DDBJ whole genome shotgun (WGS) entry which is preliminary data.</text>
</comment>
<organism evidence="1 2">
    <name type="scientific">Naganishia vaughanmartiniae</name>
    <dbReference type="NCBI Taxonomy" id="1424756"/>
    <lineage>
        <taxon>Eukaryota</taxon>
        <taxon>Fungi</taxon>
        <taxon>Dikarya</taxon>
        <taxon>Basidiomycota</taxon>
        <taxon>Agaricomycotina</taxon>
        <taxon>Tremellomycetes</taxon>
        <taxon>Filobasidiales</taxon>
        <taxon>Filobasidiaceae</taxon>
        <taxon>Naganishia</taxon>
    </lineage>
</organism>
<accession>A0ACC2XIF8</accession>
<proteinExistence type="predicted"/>
<name>A0ACC2XIF8_9TREE</name>
<protein>
    <submittedName>
        <fullName evidence="1">Uncharacterized protein</fullName>
    </submittedName>
</protein>